<accession>A0A0C9XT65</accession>
<reference evidence="8" key="2">
    <citation type="submission" date="2015-01" db="EMBL/GenBank/DDBJ databases">
        <title>Evolutionary Origins and Diversification of the Mycorrhizal Mutualists.</title>
        <authorList>
            <consortium name="DOE Joint Genome Institute"/>
            <consortium name="Mycorrhizal Genomics Consortium"/>
            <person name="Kohler A."/>
            <person name="Kuo A."/>
            <person name="Nagy L.G."/>
            <person name="Floudas D."/>
            <person name="Copeland A."/>
            <person name="Barry K.W."/>
            <person name="Cichocki N."/>
            <person name="Veneault-Fourrey C."/>
            <person name="LaButti K."/>
            <person name="Lindquist E.A."/>
            <person name="Lipzen A."/>
            <person name="Lundell T."/>
            <person name="Morin E."/>
            <person name="Murat C."/>
            <person name="Riley R."/>
            <person name="Ohm R."/>
            <person name="Sun H."/>
            <person name="Tunlid A."/>
            <person name="Henrissat B."/>
            <person name="Grigoriev I.V."/>
            <person name="Hibbett D.S."/>
            <person name="Martin F."/>
        </authorList>
    </citation>
    <scope>NUCLEOTIDE SEQUENCE [LARGE SCALE GENOMIC DNA]</scope>
    <source>
        <strain evidence="8">LaAM-08-1</strain>
    </source>
</reference>
<dbReference type="Gene3D" id="3.90.79.10">
    <property type="entry name" value="Nucleoside Triphosphate Pyrophosphohydrolase"/>
    <property type="match status" value="1"/>
</dbReference>
<dbReference type="PROSITE" id="PS00893">
    <property type="entry name" value="NUDIX_BOX"/>
    <property type="match status" value="1"/>
</dbReference>
<evidence type="ECO:0000256" key="5">
    <source>
        <dbReference type="ARBA" id="ARBA00022842"/>
    </source>
</evidence>
<dbReference type="HOGENOM" id="CLU_037162_11_1_1"/>
<keyword evidence="8" id="KW-1185">Reference proteome</keyword>
<dbReference type="OrthoDB" id="447842at2759"/>
<evidence type="ECO:0000256" key="1">
    <source>
        <dbReference type="ARBA" id="ARBA00001946"/>
    </source>
</evidence>
<dbReference type="Proteomes" id="UP000054477">
    <property type="component" value="Unassembled WGS sequence"/>
</dbReference>
<evidence type="ECO:0000259" key="6">
    <source>
        <dbReference type="PROSITE" id="PS51462"/>
    </source>
</evidence>
<comment type="cofactor">
    <cofactor evidence="1">
        <name>Mg(2+)</name>
        <dbReference type="ChEBI" id="CHEBI:18420"/>
    </cofactor>
</comment>
<dbReference type="AlphaFoldDB" id="A0A0C9XT65"/>
<dbReference type="GO" id="GO:0046872">
    <property type="term" value="F:metal ion binding"/>
    <property type="evidence" value="ECO:0007669"/>
    <property type="project" value="UniProtKB-KW"/>
</dbReference>
<evidence type="ECO:0000256" key="3">
    <source>
        <dbReference type="ARBA" id="ARBA00022723"/>
    </source>
</evidence>
<keyword evidence="5" id="KW-0460">Magnesium</keyword>
<dbReference type="EMBL" id="KN838654">
    <property type="protein sequence ID" value="KIJ99077.1"/>
    <property type="molecule type" value="Genomic_DNA"/>
</dbReference>
<dbReference type="InterPro" id="IPR020084">
    <property type="entry name" value="NUDIX_hydrolase_CS"/>
</dbReference>
<reference evidence="7 8" key="1">
    <citation type="submission" date="2014-04" db="EMBL/GenBank/DDBJ databases">
        <authorList>
            <consortium name="DOE Joint Genome Institute"/>
            <person name="Kuo A."/>
            <person name="Kohler A."/>
            <person name="Nagy L.G."/>
            <person name="Floudas D."/>
            <person name="Copeland A."/>
            <person name="Barry K.W."/>
            <person name="Cichocki N."/>
            <person name="Veneault-Fourrey C."/>
            <person name="LaButti K."/>
            <person name="Lindquist E.A."/>
            <person name="Lipzen A."/>
            <person name="Lundell T."/>
            <person name="Morin E."/>
            <person name="Murat C."/>
            <person name="Sun H."/>
            <person name="Tunlid A."/>
            <person name="Henrissat B."/>
            <person name="Grigoriev I.V."/>
            <person name="Hibbett D.S."/>
            <person name="Martin F."/>
            <person name="Nordberg H.P."/>
            <person name="Cantor M.N."/>
            <person name="Hua S.X."/>
        </authorList>
    </citation>
    <scope>NUCLEOTIDE SEQUENCE [LARGE SCALE GENOMIC DNA]</scope>
    <source>
        <strain evidence="7 8">LaAM-08-1</strain>
    </source>
</reference>
<keyword evidence="3" id="KW-0479">Metal-binding</keyword>
<dbReference type="PANTHER" id="PTHR43758:SF2">
    <property type="entry name" value="OXIDIZED PURINE NUCLEOSIDE TRIPHOSPHATE HYDROLASE"/>
    <property type="match status" value="1"/>
</dbReference>
<dbReference type="PROSITE" id="PS51462">
    <property type="entry name" value="NUDIX"/>
    <property type="match status" value="1"/>
</dbReference>
<proteinExistence type="inferred from homology"/>
<dbReference type="CDD" id="cd03427">
    <property type="entry name" value="NUDIX_MTH1_Nudt1"/>
    <property type="match status" value="1"/>
</dbReference>
<evidence type="ECO:0000313" key="7">
    <source>
        <dbReference type="EMBL" id="KIJ99077.1"/>
    </source>
</evidence>
<dbReference type="GO" id="GO:0005737">
    <property type="term" value="C:cytoplasm"/>
    <property type="evidence" value="ECO:0007669"/>
    <property type="project" value="TreeGrafter"/>
</dbReference>
<dbReference type="PANTHER" id="PTHR43758">
    <property type="entry name" value="7,8-DIHYDRO-8-OXOGUANINE TRIPHOSPHATASE"/>
    <property type="match status" value="1"/>
</dbReference>
<evidence type="ECO:0000256" key="2">
    <source>
        <dbReference type="ARBA" id="ARBA00005582"/>
    </source>
</evidence>
<organism evidence="7 8">
    <name type="scientific">Laccaria amethystina LaAM-08-1</name>
    <dbReference type="NCBI Taxonomy" id="1095629"/>
    <lineage>
        <taxon>Eukaryota</taxon>
        <taxon>Fungi</taxon>
        <taxon>Dikarya</taxon>
        <taxon>Basidiomycota</taxon>
        <taxon>Agaricomycotina</taxon>
        <taxon>Agaricomycetes</taxon>
        <taxon>Agaricomycetidae</taxon>
        <taxon>Agaricales</taxon>
        <taxon>Agaricineae</taxon>
        <taxon>Hydnangiaceae</taxon>
        <taxon>Laccaria</taxon>
    </lineage>
</organism>
<comment type="similarity">
    <text evidence="2">Belongs to the Nudix hydrolase family.</text>
</comment>
<evidence type="ECO:0000256" key="4">
    <source>
        <dbReference type="ARBA" id="ARBA00022801"/>
    </source>
</evidence>
<dbReference type="GO" id="GO:0008413">
    <property type="term" value="F:8-oxo-7,8-dihydroguanosine triphosphate pyrophosphatase activity"/>
    <property type="evidence" value="ECO:0007669"/>
    <property type="project" value="TreeGrafter"/>
</dbReference>
<feature type="domain" description="Nudix hydrolase" evidence="6">
    <location>
        <begin position="1"/>
        <end position="132"/>
    </location>
</feature>
<dbReference type="Pfam" id="PF00293">
    <property type="entry name" value="NUDIX"/>
    <property type="match status" value="1"/>
</dbReference>
<protein>
    <recommendedName>
        <fullName evidence="6">Nudix hydrolase domain-containing protein</fullName>
    </recommendedName>
</protein>
<gene>
    <name evidence="7" type="ORF">K443DRAFT_180563</name>
</gene>
<sequence>MVLVRCGSRESTYCQLSMCSLGGKVEEGETPLQAANRELKEEAGIEAPLQHAGTFLFLSEDVPWAFHIDIYRADSYTGTITETDEMRPEWFSIASENHHAPSDFSSYSHLPFDRMWEADRYWVPLLLSGQPFSGRADFVKVGESSKPRRWWIGVLSANS</sequence>
<evidence type="ECO:0000313" key="8">
    <source>
        <dbReference type="Proteomes" id="UP000054477"/>
    </source>
</evidence>
<name>A0A0C9XT65_9AGAR</name>
<dbReference type="SUPFAM" id="SSF55811">
    <property type="entry name" value="Nudix"/>
    <property type="match status" value="1"/>
</dbReference>
<dbReference type="InterPro" id="IPR000086">
    <property type="entry name" value="NUDIX_hydrolase_dom"/>
</dbReference>
<keyword evidence="4" id="KW-0378">Hydrolase</keyword>
<dbReference type="InterPro" id="IPR015797">
    <property type="entry name" value="NUDIX_hydrolase-like_dom_sf"/>
</dbReference>
<dbReference type="STRING" id="1095629.A0A0C9XT65"/>
<dbReference type="GO" id="GO:0042262">
    <property type="term" value="P:DNA protection"/>
    <property type="evidence" value="ECO:0007669"/>
    <property type="project" value="TreeGrafter"/>
</dbReference>